<evidence type="ECO:0000313" key="2">
    <source>
        <dbReference type="EMBL" id="MCA9392305.1"/>
    </source>
</evidence>
<keyword evidence="1" id="KW-1133">Transmembrane helix</keyword>
<protein>
    <submittedName>
        <fullName evidence="2">Uncharacterized protein</fullName>
    </submittedName>
</protein>
<sequence length="195" mass="21706">MHQISKLIFYVSRLLSLAIAFVVFGFMTEGLSNVTIMEKFFAALLMIVVAFVVVVYALKTKKTRLLAVTPIAYWFAILLFFIFGKYAGDFNVLQFIFLSLVTSSATLLAYYSWGNPQMGGIFYLALAALYLFISFNEVDTSALITVTTILLLTGALFVVAPTNQDGPMRIKPVNKGWLNLKKVDDKPNDKTPSNS</sequence>
<dbReference type="EMBL" id="JAGQKZ010000036">
    <property type="protein sequence ID" value="MCA9392305.1"/>
    <property type="molecule type" value="Genomic_DNA"/>
</dbReference>
<accession>A0A955RS79</accession>
<proteinExistence type="predicted"/>
<reference evidence="2" key="1">
    <citation type="submission" date="2020-04" db="EMBL/GenBank/DDBJ databases">
        <authorList>
            <person name="Zhang T."/>
        </authorList>
    </citation>
    <scope>NUCLEOTIDE SEQUENCE</scope>
    <source>
        <strain evidence="2">HKST-UBA03</strain>
    </source>
</reference>
<name>A0A955RS79_UNCKA</name>
<evidence type="ECO:0000313" key="3">
    <source>
        <dbReference type="Proteomes" id="UP000751518"/>
    </source>
</evidence>
<organism evidence="2 3">
    <name type="scientific">candidate division WWE3 bacterium</name>
    <dbReference type="NCBI Taxonomy" id="2053526"/>
    <lineage>
        <taxon>Bacteria</taxon>
        <taxon>Katanobacteria</taxon>
    </lineage>
</organism>
<reference evidence="2" key="2">
    <citation type="journal article" date="2021" name="Microbiome">
        <title>Successional dynamics and alternative stable states in a saline activated sludge microbial community over 9 years.</title>
        <authorList>
            <person name="Wang Y."/>
            <person name="Ye J."/>
            <person name="Ju F."/>
            <person name="Liu L."/>
            <person name="Boyd J.A."/>
            <person name="Deng Y."/>
            <person name="Parks D.H."/>
            <person name="Jiang X."/>
            <person name="Yin X."/>
            <person name="Woodcroft B.J."/>
            <person name="Tyson G.W."/>
            <person name="Hugenholtz P."/>
            <person name="Polz M.F."/>
            <person name="Zhang T."/>
        </authorList>
    </citation>
    <scope>NUCLEOTIDE SEQUENCE</scope>
    <source>
        <strain evidence="2">HKST-UBA03</strain>
    </source>
</reference>
<keyword evidence="1" id="KW-0812">Transmembrane</keyword>
<feature type="transmembrane region" description="Helical" evidence="1">
    <location>
        <begin position="141"/>
        <end position="160"/>
    </location>
</feature>
<feature type="transmembrane region" description="Helical" evidence="1">
    <location>
        <begin position="92"/>
        <end position="111"/>
    </location>
</feature>
<feature type="transmembrane region" description="Helical" evidence="1">
    <location>
        <begin position="118"/>
        <end position="135"/>
    </location>
</feature>
<keyword evidence="1" id="KW-0472">Membrane</keyword>
<evidence type="ECO:0000256" key="1">
    <source>
        <dbReference type="SAM" id="Phobius"/>
    </source>
</evidence>
<dbReference type="Proteomes" id="UP000751518">
    <property type="component" value="Unassembled WGS sequence"/>
</dbReference>
<feature type="transmembrane region" description="Helical" evidence="1">
    <location>
        <begin position="40"/>
        <end position="58"/>
    </location>
</feature>
<comment type="caution">
    <text evidence="2">The sequence shown here is derived from an EMBL/GenBank/DDBJ whole genome shotgun (WGS) entry which is preliminary data.</text>
</comment>
<feature type="transmembrane region" description="Helical" evidence="1">
    <location>
        <begin position="65"/>
        <end position="86"/>
    </location>
</feature>
<gene>
    <name evidence="2" type="ORF">KC614_03825</name>
</gene>
<dbReference type="AlphaFoldDB" id="A0A955RS79"/>
<feature type="transmembrane region" description="Helical" evidence="1">
    <location>
        <begin position="7"/>
        <end position="28"/>
    </location>
</feature>